<dbReference type="InterPro" id="IPR037217">
    <property type="entry name" value="Trp/Indoleamine_2_3_dOase-like"/>
</dbReference>
<dbReference type="RefSeq" id="WP_344591498.1">
    <property type="nucleotide sequence ID" value="NZ_BAAARW010000016.1"/>
</dbReference>
<proteinExistence type="predicted"/>
<gene>
    <name evidence="1" type="ORF">GCM10010191_46050</name>
</gene>
<dbReference type="Proteomes" id="UP001501231">
    <property type="component" value="Unassembled WGS sequence"/>
</dbReference>
<keyword evidence="2" id="KW-1185">Reference proteome</keyword>
<accession>A0ABN3JFX1</accession>
<sequence>MPHRGADIPAECVERDFARPYEPHPAVEQAWAGIYREADGELYSLAVALNELDHGSVVWNQS</sequence>
<name>A0ABN3JFX1_9ACTN</name>
<evidence type="ECO:0000313" key="2">
    <source>
        <dbReference type="Proteomes" id="UP001501231"/>
    </source>
</evidence>
<reference evidence="1 2" key="1">
    <citation type="journal article" date="2019" name="Int. J. Syst. Evol. Microbiol.">
        <title>The Global Catalogue of Microorganisms (GCM) 10K type strain sequencing project: providing services to taxonomists for standard genome sequencing and annotation.</title>
        <authorList>
            <consortium name="The Broad Institute Genomics Platform"/>
            <consortium name="The Broad Institute Genome Sequencing Center for Infectious Disease"/>
            <person name="Wu L."/>
            <person name="Ma J."/>
        </authorList>
    </citation>
    <scope>NUCLEOTIDE SEQUENCE [LARGE SCALE GENOMIC DNA]</scope>
    <source>
        <strain evidence="1 2">JCM 3325</strain>
    </source>
</reference>
<organism evidence="1 2">
    <name type="scientific">Actinomadura vinacea</name>
    <dbReference type="NCBI Taxonomy" id="115336"/>
    <lineage>
        <taxon>Bacteria</taxon>
        <taxon>Bacillati</taxon>
        <taxon>Actinomycetota</taxon>
        <taxon>Actinomycetes</taxon>
        <taxon>Streptosporangiales</taxon>
        <taxon>Thermomonosporaceae</taxon>
        <taxon>Actinomadura</taxon>
    </lineage>
</organism>
<dbReference type="EMBL" id="BAAARW010000016">
    <property type="protein sequence ID" value="GAA2427920.1"/>
    <property type="molecule type" value="Genomic_DNA"/>
</dbReference>
<protein>
    <submittedName>
        <fullName evidence="1">Uncharacterized protein</fullName>
    </submittedName>
</protein>
<evidence type="ECO:0000313" key="1">
    <source>
        <dbReference type="EMBL" id="GAA2427920.1"/>
    </source>
</evidence>
<dbReference type="SUPFAM" id="SSF140959">
    <property type="entry name" value="Indolic compounds 2,3-dioxygenase-like"/>
    <property type="match status" value="1"/>
</dbReference>
<comment type="caution">
    <text evidence="1">The sequence shown here is derived from an EMBL/GenBank/DDBJ whole genome shotgun (WGS) entry which is preliminary data.</text>
</comment>